<evidence type="ECO:0000256" key="1">
    <source>
        <dbReference type="ARBA" id="ARBA00010339"/>
    </source>
</evidence>
<evidence type="ECO:0000256" key="2">
    <source>
        <dbReference type="ARBA" id="ARBA00022723"/>
    </source>
</evidence>
<dbReference type="PROSITE" id="PS00909">
    <property type="entry name" value="MR_MLE_2"/>
    <property type="match status" value="1"/>
</dbReference>
<reference evidence="6" key="1">
    <citation type="submission" date="2016-10" db="EMBL/GenBank/DDBJ databases">
        <authorList>
            <person name="Varghese N."/>
            <person name="Submissions S."/>
        </authorList>
    </citation>
    <scope>NUCLEOTIDE SEQUENCE [LARGE SCALE GENOMIC DNA]</scope>
    <source>
        <strain evidence="6">CGMCC 1.7062</strain>
    </source>
</reference>
<evidence type="ECO:0000256" key="3">
    <source>
        <dbReference type="ARBA" id="ARBA00022842"/>
    </source>
</evidence>
<keyword evidence="3" id="KW-0460">Magnesium</keyword>
<dbReference type="GO" id="GO:0000287">
    <property type="term" value="F:magnesium ion binding"/>
    <property type="evidence" value="ECO:0007669"/>
    <property type="project" value="UniProtKB-ARBA"/>
</dbReference>
<dbReference type="SMART" id="SM00922">
    <property type="entry name" value="MR_MLE"/>
    <property type="match status" value="1"/>
</dbReference>
<dbReference type="EMBL" id="FNVG01000006">
    <property type="protein sequence ID" value="SEG03887.1"/>
    <property type="molecule type" value="Genomic_DNA"/>
</dbReference>
<name>A0A1H5WY05_9VIBR</name>
<evidence type="ECO:0000313" key="5">
    <source>
        <dbReference type="EMBL" id="SEG03887.1"/>
    </source>
</evidence>
<feature type="domain" description="Mandelate racemase/muconate lactonizing enzyme C-terminal" evidence="4">
    <location>
        <begin position="132"/>
        <end position="252"/>
    </location>
</feature>
<dbReference type="PROSITE" id="PS00908">
    <property type="entry name" value="MR_MLE_1"/>
    <property type="match status" value="1"/>
</dbReference>
<dbReference type="Gene3D" id="3.30.390.10">
    <property type="entry name" value="Enolase-like, N-terminal domain"/>
    <property type="match status" value="1"/>
</dbReference>
<dbReference type="InterPro" id="IPR013342">
    <property type="entry name" value="Mandelate_racemase_C"/>
</dbReference>
<dbReference type="Gene3D" id="3.20.20.120">
    <property type="entry name" value="Enolase-like C-terminal domain"/>
    <property type="match status" value="1"/>
</dbReference>
<accession>A0A1H5WY05</accession>
<dbReference type="InterPro" id="IPR036849">
    <property type="entry name" value="Enolase-like_C_sf"/>
</dbReference>
<keyword evidence="6" id="KW-1185">Reference proteome</keyword>
<dbReference type="RefSeq" id="WP_103879856.1">
    <property type="nucleotide sequence ID" value="NZ_FNVG01000006.1"/>
</dbReference>
<evidence type="ECO:0000259" key="4">
    <source>
        <dbReference type="SMART" id="SM00922"/>
    </source>
</evidence>
<proteinExistence type="inferred from homology"/>
<dbReference type="AlphaFoldDB" id="A0A1H5WY05"/>
<gene>
    <name evidence="5" type="ORF">SAMN04488244_106105</name>
</gene>
<dbReference type="Proteomes" id="UP000236721">
    <property type="component" value="Unassembled WGS sequence"/>
</dbReference>
<dbReference type="FunFam" id="3.20.20.120:FF:000011">
    <property type="entry name" value="D-galactonate dehydratase family member VSWAT3_13707"/>
    <property type="match status" value="1"/>
</dbReference>
<dbReference type="PANTHER" id="PTHR48080:SF6">
    <property type="entry name" value="STARVATION-SENSING PROTEIN RSPA"/>
    <property type="match status" value="1"/>
</dbReference>
<dbReference type="InterPro" id="IPR018110">
    <property type="entry name" value="Mandel_Rmase/mucon_lact_enz_CS"/>
</dbReference>
<protein>
    <submittedName>
        <fullName evidence="5">Mannonate dehydratase</fullName>
    </submittedName>
</protein>
<dbReference type="InterPro" id="IPR029017">
    <property type="entry name" value="Enolase-like_N"/>
</dbReference>
<dbReference type="SUPFAM" id="SSF54826">
    <property type="entry name" value="Enolase N-terminal domain-like"/>
    <property type="match status" value="1"/>
</dbReference>
<dbReference type="Pfam" id="PF02746">
    <property type="entry name" value="MR_MLE_N"/>
    <property type="match status" value="1"/>
</dbReference>
<dbReference type="OrthoDB" id="103536at2"/>
<dbReference type="InterPro" id="IPR013341">
    <property type="entry name" value="Mandelate_racemase_N_dom"/>
</dbReference>
<dbReference type="SUPFAM" id="SSF51604">
    <property type="entry name" value="Enolase C-terminal domain-like"/>
    <property type="match status" value="1"/>
</dbReference>
<dbReference type="GO" id="GO:0009063">
    <property type="term" value="P:amino acid catabolic process"/>
    <property type="evidence" value="ECO:0007669"/>
    <property type="project" value="InterPro"/>
</dbReference>
<dbReference type="PANTHER" id="PTHR48080">
    <property type="entry name" value="D-GALACTONATE DEHYDRATASE-RELATED"/>
    <property type="match status" value="1"/>
</dbReference>
<dbReference type="InterPro" id="IPR034593">
    <property type="entry name" value="DgoD-like"/>
</dbReference>
<sequence>MKPTVITDIEVIFTKPKDHNLVAVKVHTDRGVYGLGCATFQQRPLAVKNVVEEYLKPLLIGRDANNINDLWNMMMVNAYWRNGPVLNNAISGVDMALWDIKGKLAGMPLYQLLGGKAKDAIDVYYHADGGTPEEVEANVRALMDKGFRHVRCQMGLYGGKASIPHLNKTQTHGAYYDQKAYMRSVVALFKHLREQLGYEVELLHDIHERLAPIQALQLIKDLEPYKPYFIEDPLPPHQTEWLENIRSQCATPIAIGELFNNPMEWKRIVEKRQLDFMRVHISQIGGITPAIKLANLCENYGVRMAWHGPQDMTPIGHSVNLHLNIALSNSAIQEWDAPNDELRAIFSGVVEADNGYLYPSDIPGIGVDLDVELAKQFELDWGVQEWTQSRTPNGAIHTP</sequence>
<dbReference type="InterPro" id="IPR029065">
    <property type="entry name" value="Enolase_C-like"/>
</dbReference>
<dbReference type="Pfam" id="PF13378">
    <property type="entry name" value="MR_MLE_C"/>
    <property type="match status" value="1"/>
</dbReference>
<evidence type="ECO:0000313" key="6">
    <source>
        <dbReference type="Proteomes" id="UP000236721"/>
    </source>
</evidence>
<organism evidence="5 6">
    <name type="scientific">Vibrio hangzhouensis</name>
    <dbReference type="NCBI Taxonomy" id="462991"/>
    <lineage>
        <taxon>Bacteria</taxon>
        <taxon>Pseudomonadati</taxon>
        <taxon>Pseudomonadota</taxon>
        <taxon>Gammaproteobacteria</taxon>
        <taxon>Vibrionales</taxon>
        <taxon>Vibrionaceae</taxon>
        <taxon>Vibrio</taxon>
    </lineage>
</organism>
<keyword evidence="2" id="KW-0479">Metal-binding</keyword>
<comment type="similarity">
    <text evidence="1">Belongs to the mandelate racemase/muconate lactonizing enzyme family. GalD subfamily.</text>
</comment>